<sequence length="725" mass="80780">MYSFNWSELFDSACKPDAPYSTQGSGDGGDDDLGIDFEDAWDATGATASTRPQAYSEAFSDDSVHRASNADADKFLLSPGSTGDLTRTGLKEYHSPYFNTEKRSVVAQRADGERETVRRALAVHHALVLEKRVSMHILARPLSRWDATARLWRFEPGDVVECEGADMRWRLAVVTAARDGERDGAAVVYSVVSAAGFSHGYGGPRPAPRVAREATLAYWGVAPLVWQAHALVSLEARMRFQEGHGDDFESIPYVDHGKAAYRRWLRDERNGAFAARYDRSPQGARQALKDLLIEPFRRIAEAVGDWEFEAGKASTYLYLACMGSGLLSVLATLLLQCGFPAVVLMYTLYAGRSDGDVAALCSDRAASVDAKGHGARFTKAAIELVVVLYLVKVIPDSYHKFFFPSHSKDGVDRLISIRALVARKEADTVLMKIGYRLHTFMNSAFEVLLYSLNMYLLFYHDSPLEVILNSLMIEFILDLDEYLADSPHIDTNFRYLRSAAVEMVLLLYVPKKSLKELKITGPKERRFADGRKDARARNDDAVDASLQEYYGEKDVERYGLFARFGQRHGIGHWKKGIFNRYASYRTGEALPRWLEILFKPGDAHHYEKALATSVPYGTLEGFQVEGVRTLRRFIEHNAPGLVATINRAPLLGDVLKTATCQRIWSAIRGYNGDGEPLVGCGKARRCLVVVDACFECGTAWVLLFAFPVTALAVSAWVPLCYGPYR</sequence>
<gene>
    <name evidence="2" type="ORF">SO694_00058124</name>
</gene>
<keyword evidence="2" id="KW-0489">Methyltransferase</keyword>
<dbReference type="GO" id="GO:0008168">
    <property type="term" value="F:methyltransferase activity"/>
    <property type="evidence" value="ECO:0007669"/>
    <property type="project" value="UniProtKB-KW"/>
</dbReference>
<keyword evidence="1" id="KW-0472">Membrane</keyword>
<evidence type="ECO:0000256" key="1">
    <source>
        <dbReference type="SAM" id="Phobius"/>
    </source>
</evidence>
<accession>A0ABR1FYY2</accession>
<keyword evidence="1" id="KW-0812">Transmembrane</keyword>
<feature type="transmembrane region" description="Helical" evidence="1">
    <location>
        <begin position="699"/>
        <end position="721"/>
    </location>
</feature>
<organism evidence="2 3">
    <name type="scientific">Aureococcus anophagefferens</name>
    <name type="common">Harmful bloom alga</name>
    <dbReference type="NCBI Taxonomy" id="44056"/>
    <lineage>
        <taxon>Eukaryota</taxon>
        <taxon>Sar</taxon>
        <taxon>Stramenopiles</taxon>
        <taxon>Ochrophyta</taxon>
        <taxon>Pelagophyceae</taxon>
        <taxon>Pelagomonadales</taxon>
        <taxon>Pelagomonadaceae</taxon>
        <taxon>Aureococcus</taxon>
    </lineage>
</organism>
<comment type="caution">
    <text evidence="2">The sequence shown here is derived from an EMBL/GenBank/DDBJ whole genome shotgun (WGS) entry which is preliminary data.</text>
</comment>
<keyword evidence="3" id="KW-1185">Reference proteome</keyword>
<protein>
    <submittedName>
        <fullName evidence="2">RNA cap guanine-N2 methyltransferase</fullName>
    </submittedName>
</protein>
<dbReference type="Proteomes" id="UP001363151">
    <property type="component" value="Unassembled WGS sequence"/>
</dbReference>
<keyword evidence="2" id="KW-0808">Transferase</keyword>
<proteinExistence type="predicted"/>
<dbReference type="EMBL" id="JBBJCI010000201">
    <property type="protein sequence ID" value="KAK7241469.1"/>
    <property type="molecule type" value="Genomic_DNA"/>
</dbReference>
<name>A0ABR1FYY2_AURAN</name>
<evidence type="ECO:0000313" key="2">
    <source>
        <dbReference type="EMBL" id="KAK7241469.1"/>
    </source>
</evidence>
<reference evidence="2 3" key="1">
    <citation type="submission" date="2024-03" db="EMBL/GenBank/DDBJ databases">
        <title>Aureococcus anophagefferens CCMP1851 and Kratosvirus quantuckense: Draft genome of a second virus-susceptible host strain in the model system.</title>
        <authorList>
            <person name="Chase E."/>
            <person name="Truchon A.R."/>
            <person name="Schepens W."/>
            <person name="Wilhelm S.W."/>
        </authorList>
    </citation>
    <scope>NUCLEOTIDE SEQUENCE [LARGE SCALE GENOMIC DNA]</scope>
    <source>
        <strain evidence="2 3">CCMP1851</strain>
    </source>
</reference>
<dbReference type="GO" id="GO:0032259">
    <property type="term" value="P:methylation"/>
    <property type="evidence" value="ECO:0007669"/>
    <property type="project" value="UniProtKB-KW"/>
</dbReference>
<keyword evidence="1" id="KW-1133">Transmembrane helix</keyword>
<evidence type="ECO:0000313" key="3">
    <source>
        <dbReference type="Proteomes" id="UP001363151"/>
    </source>
</evidence>